<dbReference type="UniPathway" id="UPA00906">
    <property type="reaction ID" value="UER00895"/>
</dbReference>
<evidence type="ECO:0000256" key="7">
    <source>
        <dbReference type="ARBA" id="ARBA00022840"/>
    </source>
</evidence>
<dbReference type="GO" id="GO:0016260">
    <property type="term" value="P:selenocysteine biosynthetic process"/>
    <property type="evidence" value="ECO:0007669"/>
    <property type="project" value="UniProtKB-UniRule"/>
</dbReference>
<keyword evidence="5 12" id="KW-0436">Ligase</keyword>
<name>C7M261_ACIFD</name>
<evidence type="ECO:0000256" key="14">
    <source>
        <dbReference type="PIRSR" id="PIRSR001529-2"/>
    </source>
</evidence>
<dbReference type="STRING" id="525909.Afer_0190"/>
<dbReference type="RefSeq" id="WP_015797664.1">
    <property type="nucleotide sequence ID" value="NC_013124.1"/>
</dbReference>
<comment type="function">
    <text evidence="12">Catalyzes the attachment of serine to tRNA(Ser). Is also able to aminoacylate tRNA(Sec) with serine, to form the misacylated tRNA L-seryl-tRNA(Sec), which will be further converted into selenocysteinyl-tRNA(Sec).</text>
</comment>
<evidence type="ECO:0000256" key="11">
    <source>
        <dbReference type="ARBA" id="ARBA00048823"/>
    </source>
</evidence>
<keyword evidence="4 12" id="KW-0963">Cytoplasm</keyword>
<proteinExistence type="inferred from homology"/>
<evidence type="ECO:0000256" key="1">
    <source>
        <dbReference type="ARBA" id="ARBA00004496"/>
    </source>
</evidence>
<sequence>MIDLTELRAHPDDVARRLASRGIDPEVVAHLATIDQQLRAVITERDQLRAELRARSRDIAEARRSGRDATELQEGARALGNRLDELEQRVDTLTGDRDAIWLTLPNIPSPNAPIGEDEHDNRVVRQWSPETGTVEPDVDLTSTTPSHRRVPHFEIGRELGILDLERAAKLSGSMFALYRNLGARLVRALTNFALDAHAEAFEEIHPPTLVRRETMVATGHLPKFADDAYVMERDDLYAIPTAEVPLTSLYRDEILDLAMLPMRLTAATPCYRREAGSAGRDTRGLLRLHEFDKVEILALVAPEDATSMHLELLGRAEALLQRLGLIYRVVDLCTGDLGQSSARTFDLEVYAPGVDAWLEVSSVSWFSDYQARRANVRFRREPAARPEYVHTLNGSALAWPRVIAALLEQGREPDGSIRLPDALAPYLGTSRLEAPKTA</sequence>
<evidence type="ECO:0000313" key="18">
    <source>
        <dbReference type="Proteomes" id="UP000000771"/>
    </source>
</evidence>
<dbReference type="GO" id="GO:0005737">
    <property type="term" value="C:cytoplasm"/>
    <property type="evidence" value="ECO:0007669"/>
    <property type="project" value="UniProtKB-SubCell"/>
</dbReference>
<dbReference type="SUPFAM" id="SSF46589">
    <property type="entry name" value="tRNA-binding arm"/>
    <property type="match status" value="1"/>
</dbReference>
<keyword evidence="7 12" id="KW-0067">ATP-binding</keyword>
<evidence type="ECO:0000256" key="12">
    <source>
        <dbReference type="HAMAP-Rule" id="MF_00176"/>
    </source>
</evidence>
<feature type="binding site" evidence="12">
    <location>
        <position position="395"/>
    </location>
    <ligand>
        <name>L-serine</name>
        <dbReference type="ChEBI" id="CHEBI:33384"/>
    </ligand>
</feature>
<evidence type="ECO:0000256" key="13">
    <source>
        <dbReference type="PIRSR" id="PIRSR001529-1"/>
    </source>
</evidence>
<dbReference type="SUPFAM" id="SSF55681">
    <property type="entry name" value="Class II aaRS and biotin synthetases"/>
    <property type="match status" value="1"/>
</dbReference>
<keyword evidence="18" id="KW-1185">Reference proteome</keyword>
<comment type="catalytic activity">
    <reaction evidence="10 12">
        <text>tRNA(Sec) + L-serine + ATP = L-seryl-tRNA(Sec) + AMP + diphosphate + H(+)</text>
        <dbReference type="Rhea" id="RHEA:42580"/>
        <dbReference type="Rhea" id="RHEA-COMP:9742"/>
        <dbReference type="Rhea" id="RHEA-COMP:10128"/>
        <dbReference type="ChEBI" id="CHEBI:15378"/>
        <dbReference type="ChEBI" id="CHEBI:30616"/>
        <dbReference type="ChEBI" id="CHEBI:33019"/>
        <dbReference type="ChEBI" id="CHEBI:33384"/>
        <dbReference type="ChEBI" id="CHEBI:78442"/>
        <dbReference type="ChEBI" id="CHEBI:78533"/>
        <dbReference type="ChEBI" id="CHEBI:456215"/>
        <dbReference type="EC" id="6.1.1.11"/>
    </reaction>
</comment>
<dbReference type="Pfam" id="PF00587">
    <property type="entry name" value="tRNA-synt_2b"/>
    <property type="match status" value="1"/>
</dbReference>
<protein>
    <recommendedName>
        <fullName evidence="12">Serine--tRNA ligase</fullName>
        <ecNumber evidence="12">6.1.1.11</ecNumber>
    </recommendedName>
    <alternativeName>
        <fullName evidence="12">Seryl-tRNA synthetase</fullName>
        <shortName evidence="12">SerRS</shortName>
    </alternativeName>
    <alternativeName>
        <fullName evidence="12">Seryl-tRNA(Ser/Sec) synthetase</fullName>
    </alternativeName>
</protein>
<feature type="binding site" evidence="13">
    <location>
        <position position="272"/>
    </location>
    <ligand>
        <name>L-serine</name>
        <dbReference type="ChEBI" id="CHEBI:33384"/>
    </ligand>
</feature>
<evidence type="ECO:0000256" key="10">
    <source>
        <dbReference type="ARBA" id="ARBA00047929"/>
    </source>
</evidence>
<evidence type="ECO:0000256" key="5">
    <source>
        <dbReference type="ARBA" id="ARBA00022598"/>
    </source>
</evidence>
<dbReference type="KEGG" id="afo:Afer_0190"/>
<keyword evidence="9 12" id="KW-0030">Aminoacyl-tRNA synthetase</keyword>
<dbReference type="GO" id="GO:0006434">
    <property type="term" value="P:seryl-tRNA aminoacylation"/>
    <property type="evidence" value="ECO:0007669"/>
    <property type="project" value="UniProtKB-UniRule"/>
</dbReference>
<dbReference type="InterPro" id="IPR045864">
    <property type="entry name" value="aa-tRNA-synth_II/BPL/LPL"/>
</dbReference>
<dbReference type="PROSITE" id="PS50862">
    <property type="entry name" value="AA_TRNA_LIGASE_II"/>
    <property type="match status" value="1"/>
</dbReference>
<dbReference type="eggNOG" id="COG0172">
    <property type="taxonomic scope" value="Bacteria"/>
</dbReference>
<dbReference type="Pfam" id="PF02403">
    <property type="entry name" value="Seryl_tRNA_N"/>
    <property type="match status" value="1"/>
</dbReference>
<dbReference type="CDD" id="cd00770">
    <property type="entry name" value="SerRS_core"/>
    <property type="match status" value="1"/>
</dbReference>
<evidence type="ECO:0000256" key="6">
    <source>
        <dbReference type="ARBA" id="ARBA00022741"/>
    </source>
</evidence>
<evidence type="ECO:0000313" key="17">
    <source>
        <dbReference type="EMBL" id="ACU53159.1"/>
    </source>
</evidence>
<dbReference type="AlphaFoldDB" id="C7M261"/>
<comment type="pathway">
    <text evidence="2 12">Aminoacyl-tRNA biosynthesis; selenocysteinyl-tRNA(Sec) biosynthesis; L-seryl-tRNA(Sec) from L-serine and tRNA(Sec): step 1/1.</text>
</comment>
<evidence type="ECO:0000256" key="3">
    <source>
        <dbReference type="ARBA" id="ARBA00010728"/>
    </source>
</evidence>
<dbReference type="OrthoDB" id="9804647at2"/>
<dbReference type="InterPro" id="IPR042103">
    <property type="entry name" value="SerRS_1_N_sf"/>
</dbReference>
<dbReference type="HOGENOM" id="CLU_023797_1_1_11"/>
<dbReference type="InterPro" id="IPR006195">
    <property type="entry name" value="aa-tRNA-synth_II"/>
</dbReference>
<evidence type="ECO:0000256" key="4">
    <source>
        <dbReference type="ARBA" id="ARBA00022490"/>
    </source>
</evidence>
<comment type="similarity">
    <text evidence="3 12">Belongs to the class-II aminoacyl-tRNA synthetase family. Type-1 seryl-tRNA synthetase subfamily.</text>
</comment>
<evidence type="ECO:0000256" key="9">
    <source>
        <dbReference type="ARBA" id="ARBA00023146"/>
    </source>
</evidence>
<dbReference type="EMBL" id="CP001631">
    <property type="protein sequence ID" value="ACU53159.1"/>
    <property type="molecule type" value="Genomic_DNA"/>
</dbReference>
<accession>C7M261</accession>
<dbReference type="HAMAP" id="MF_00176">
    <property type="entry name" value="Ser_tRNA_synth_type1"/>
    <property type="match status" value="1"/>
</dbReference>
<comment type="subunit">
    <text evidence="12">Homodimer. The tRNA molecule binds across the dimer.</text>
</comment>
<dbReference type="InterPro" id="IPR002314">
    <property type="entry name" value="aa-tRNA-synt_IIb"/>
</dbReference>
<feature type="coiled-coil region" evidence="15">
    <location>
        <begin position="31"/>
        <end position="96"/>
    </location>
</feature>
<dbReference type="PRINTS" id="PR00981">
    <property type="entry name" value="TRNASYNTHSER"/>
</dbReference>
<dbReference type="PANTHER" id="PTHR43697:SF1">
    <property type="entry name" value="SERINE--TRNA LIGASE"/>
    <property type="match status" value="1"/>
</dbReference>
<dbReference type="Proteomes" id="UP000000771">
    <property type="component" value="Chromosome"/>
</dbReference>
<dbReference type="GO" id="GO:0004828">
    <property type="term" value="F:serine-tRNA ligase activity"/>
    <property type="evidence" value="ECO:0007669"/>
    <property type="project" value="UniProtKB-UniRule"/>
</dbReference>
<dbReference type="PIRSF" id="PIRSF001529">
    <property type="entry name" value="Ser-tRNA-synth_IIa"/>
    <property type="match status" value="1"/>
</dbReference>
<feature type="binding site" evidence="12">
    <location>
        <begin position="241"/>
        <end position="243"/>
    </location>
    <ligand>
        <name>L-serine</name>
        <dbReference type="ChEBI" id="CHEBI:33384"/>
    </ligand>
</feature>
<keyword evidence="8 12" id="KW-0648">Protein biosynthesis</keyword>
<dbReference type="InterPro" id="IPR002317">
    <property type="entry name" value="Ser-tRNA-ligase_type_1"/>
</dbReference>
<evidence type="ECO:0000256" key="15">
    <source>
        <dbReference type="SAM" id="Coils"/>
    </source>
</evidence>
<evidence type="ECO:0000256" key="8">
    <source>
        <dbReference type="ARBA" id="ARBA00022917"/>
    </source>
</evidence>
<dbReference type="GO" id="GO:0005524">
    <property type="term" value="F:ATP binding"/>
    <property type="evidence" value="ECO:0007669"/>
    <property type="project" value="UniProtKB-UniRule"/>
</dbReference>
<dbReference type="InterPro" id="IPR015866">
    <property type="entry name" value="Ser-tRNA-synth_1_N"/>
</dbReference>
<evidence type="ECO:0000259" key="16">
    <source>
        <dbReference type="PROSITE" id="PS50862"/>
    </source>
</evidence>
<feature type="binding site" evidence="13">
    <location>
        <position position="393"/>
    </location>
    <ligand>
        <name>L-serine</name>
        <dbReference type="ChEBI" id="CHEBI:33384"/>
    </ligand>
</feature>
<dbReference type="PANTHER" id="PTHR43697">
    <property type="entry name" value="SERYL-TRNA SYNTHETASE"/>
    <property type="match status" value="1"/>
</dbReference>
<comment type="catalytic activity">
    <reaction evidence="11 12">
        <text>tRNA(Ser) + L-serine + ATP = L-seryl-tRNA(Ser) + AMP + diphosphate + H(+)</text>
        <dbReference type="Rhea" id="RHEA:12292"/>
        <dbReference type="Rhea" id="RHEA-COMP:9669"/>
        <dbReference type="Rhea" id="RHEA-COMP:9703"/>
        <dbReference type="ChEBI" id="CHEBI:15378"/>
        <dbReference type="ChEBI" id="CHEBI:30616"/>
        <dbReference type="ChEBI" id="CHEBI:33019"/>
        <dbReference type="ChEBI" id="CHEBI:33384"/>
        <dbReference type="ChEBI" id="CHEBI:78442"/>
        <dbReference type="ChEBI" id="CHEBI:78533"/>
        <dbReference type="ChEBI" id="CHEBI:456215"/>
        <dbReference type="EC" id="6.1.1.11"/>
    </reaction>
</comment>
<feature type="binding site" evidence="12 14">
    <location>
        <begin position="359"/>
        <end position="362"/>
    </location>
    <ligand>
        <name>ATP</name>
        <dbReference type="ChEBI" id="CHEBI:30616"/>
    </ligand>
</feature>
<feature type="binding site" evidence="12 14">
    <location>
        <begin position="272"/>
        <end position="274"/>
    </location>
    <ligand>
        <name>ATP</name>
        <dbReference type="ChEBI" id="CHEBI:30616"/>
    </ligand>
</feature>
<keyword evidence="6 12" id="KW-0547">Nucleotide-binding</keyword>
<comment type="subcellular location">
    <subcellularLocation>
        <location evidence="1 12">Cytoplasm</location>
    </subcellularLocation>
</comment>
<dbReference type="Gene3D" id="1.10.287.40">
    <property type="entry name" value="Serine-tRNA synthetase, tRNA binding domain"/>
    <property type="match status" value="1"/>
</dbReference>
<feature type="domain" description="Aminoacyl-transfer RNA synthetases class-II family profile" evidence="16">
    <location>
        <begin position="184"/>
        <end position="420"/>
    </location>
</feature>
<dbReference type="EC" id="6.1.1.11" evidence="12"/>
<organism evidence="17 18">
    <name type="scientific">Acidimicrobium ferrooxidans (strain DSM 10331 / JCM 15462 / NBRC 103882 / ICP)</name>
    <dbReference type="NCBI Taxonomy" id="525909"/>
    <lineage>
        <taxon>Bacteria</taxon>
        <taxon>Bacillati</taxon>
        <taxon>Actinomycetota</taxon>
        <taxon>Acidimicrobiia</taxon>
        <taxon>Acidimicrobiales</taxon>
        <taxon>Acidimicrobiaceae</taxon>
        <taxon>Acidimicrobium</taxon>
    </lineage>
</organism>
<reference evidence="17 18" key="1">
    <citation type="journal article" date="2009" name="Stand. Genomic Sci.">
        <title>Complete genome sequence of Acidimicrobium ferrooxidans type strain (ICP).</title>
        <authorList>
            <person name="Clum A."/>
            <person name="Nolan M."/>
            <person name="Lang E."/>
            <person name="Glavina Del Rio T."/>
            <person name="Tice H."/>
            <person name="Copeland A."/>
            <person name="Cheng J.F."/>
            <person name="Lucas S."/>
            <person name="Chen F."/>
            <person name="Bruce D."/>
            <person name="Goodwin L."/>
            <person name="Pitluck S."/>
            <person name="Ivanova N."/>
            <person name="Mavrommatis K."/>
            <person name="Mikhailova N."/>
            <person name="Pati A."/>
            <person name="Chen A."/>
            <person name="Palaniappan K."/>
            <person name="Goker M."/>
            <person name="Spring S."/>
            <person name="Land M."/>
            <person name="Hauser L."/>
            <person name="Chang Y.J."/>
            <person name="Jeffries C.C."/>
            <person name="Chain P."/>
            <person name="Bristow J."/>
            <person name="Eisen J.A."/>
            <person name="Markowitz V."/>
            <person name="Hugenholtz P."/>
            <person name="Kyrpides N.C."/>
            <person name="Klenk H.P."/>
            <person name="Lapidus A."/>
        </authorList>
    </citation>
    <scope>NUCLEOTIDE SEQUENCE [LARGE SCALE GENOMIC DNA]</scope>
    <source>
        <strain evidence="18">DSM 10331 / JCM 15462 / NBRC 103882 / ICP</strain>
    </source>
</reference>
<feature type="binding site" evidence="12 13">
    <location>
        <position position="295"/>
    </location>
    <ligand>
        <name>L-serine</name>
        <dbReference type="ChEBI" id="CHEBI:33384"/>
    </ligand>
</feature>
<gene>
    <name evidence="12" type="primary">serS</name>
    <name evidence="17" type="ordered locus">Afer_0190</name>
</gene>
<keyword evidence="15" id="KW-0175">Coiled coil</keyword>
<dbReference type="InterPro" id="IPR033729">
    <property type="entry name" value="SerRS_core"/>
</dbReference>
<comment type="caution">
    <text evidence="12">Lacks conserved residue(s) required for the propagation of feature annotation.</text>
</comment>
<evidence type="ECO:0000256" key="2">
    <source>
        <dbReference type="ARBA" id="ARBA00005045"/>
    </source>
</evidence>
<comment type="domain">
    <text evidence="12">Consists of two distinct domains, a catalytic core and a N-terminal extension that is involved in tRNA binding.</text>
</comment>
<dbReference type="InterPro" id="IPR010978">
    <property type="entry name" value="tRNA-bd_arm"/>
</dbReference>
<dbReference type="NCBIfam" id="TIGR00414">
    <property type="entry name" value="serS"/>
    <property type="match status" value="1"/>
</dbReference>
<feature type="binding site" evidence="13">
    <location>
        <position position="241"/>
    </location>
    <ligand>
        <name>L-serine</name>
        <dbReference type="ChEBI" id="CHEBI:33384"/>
    </ligand>
</feature>
<dbReference type="Gene3D" id="3.30.930.10">
    <property type="entry name" value="Bira Bifunctional Protein, Domain 2"/>
    <property type="match status" value="1"/>
</dbReference>